<feature type="signal peptide" evidence="12">
    <location>
        <begin position="1"/>
        <end position="21"/>
    </location>
</feature>
<dbReference type="Gene3D" id="2.70.98.10">
    <property type="match status" value="1"/>
</dbReference>
<dbReference type="PIRSF" id="PIRSF005096">
    <property type="entry name" value="GALM"/>
    <property type="match status" value="1"/>
</dbReference>
<accession>A0A5B3GY97</accession>
<gene>
    <name evidence="13" type="ORF">F2Y10_09295</name>
</gene>
<feature type="binding site" evidence="10">
    <location>
        <position position="275"/>
    </location>
    <ligand>
        <name>beta-D-galactose</name>
        <dbReference type="ChEBI" id="CHEBI:27667"/>
    </ligand>
</feature>
<dbReference type="Proteomes" id="UP000322940">
    <property type="component" value="Unassembled WGS sequence"/>
</dbReference>
<dbReference type="GO" id="GO:0004034">
    <property type="term" value="F:aldose 1-epimerase activity"/>
    <property type="evidence" value="ECO:0007669"/>
    <property type="project" value="UniProtKB-EC"/>
</dbReference>
<reference evidence="13 14" key="1">
    <citation type="journal article" date="2019" name="Nat. Med.">
        <title>A library of human gut bacterial isolates paired with longitudinal multiomics data enables mechanistic microbiome research.</title>
        <authorList>
            <person name="Poyet M."/>
            <person name="Groussin M."/>
            <person name="Gibbons S.M."/>
            <person name="Avila-Pacheco J."/>
            <person name="Jiang X."/>
            <person name="Kearney S.M."/>
            <person name="Perrotta A.R."/>
            <person name="Berdy B."/>
            <person name="Zhao S."/>
            <person name="Lieberman T.D."/>
            <person name="Swanson P.K."/>
            <person name="Smith M."/>
            <person name="Roesemann S."/>
            <person name="Alexander J.E."/>
            <person name="Rich S.A."/>
            <person name="Livny J."/>
            <person name="Vlamakis H."/>
            <person name="Clish C."/>
            <person name="Bullock K."/>
            <person name="Deik A."/>
            <person name="Scott J."/>
            <person name="Pierce K.A."/>
            <person name="Xavier R.J."/>
            <person name="Alm E.J."/>
        </authorList>
    </citation>
    <scope>NUCLEOTIDE SEQUENCE [LARGE SCALE GENOMIC DNA]</scope>
    <source>
        <strain evidence="13 14">BIOML-A266</strain>
    </source>
</reference>
<proteinExistence type="inferred from homology"/>
<dbReference type="AlphaFoldDB" id="A0A5B3GY97"/>
<comment type="similarity">
    <text evidence="3 8">Belongs to the aldose epimerase family.</text>
</comment>
<dbReference type="PANTHER" id="PTHR10091:SF0">
    <property type="entry name" value="GALACTOSE MUTAROTASE"/>
    <property type="match status" value="1"/>
</dbReference>
<comment type="catalytic activity">
    <reaction evidence="8">
        <text>alpha-D-glucose = beta-D-glucose</text>
        <dbReference type="Rhea" id="RHEA:10264"/>
        <dbReference type="ChEBI" id="CHEBI:15903"/>
        <dbReference type="ChEBI" id="CHEBI:17925"/>
        <dbReference type="EC" id="5.1.3.3"/>
    </reaction>
</comment>
<comment type="pathway">
    <text evidence="2 8">Carbohydrate metabolism; hexose metabolism.</text>
</comment>
<dbReference type="NCBIfam" id="NF008277">
    <property type="entry name" value="PRK11055.1"/>
    <property type="match status" value="1"/>
</dbReference>
<keyword evidence="6 8" id="KW-0413">Isomerase</keyword>
<comment type="subunit">
    <text evidence="4">Monomer.</text>
</comment>
<feature type="active site" description="Proton acceptor" evidence="9">
    <location>
        <position position="340"/>
    </location>
</feature>
<dbReference type="GO" id="GO:0033499">
    <property type="term" value="P:galactose catabolic process via UDP-galactose, Leloir pathway"/>
    <property type="evidence" value="ECO:0007669"/>
    <property type="project" value="TreeGrafter"/>
</dbReference>
<dbReference type="InterPro" id="IPR011013">
    <property type="entry name" value="Gal_mutarotase_sf_dom"/>
</dbReference>
<dbReference type="InterPro" id="IPR014718">
    <property type="entry name" value="GH-type_carb-bd"/>
</dbReference>
<evidence type="ECO:0000256" key="11">
    <source>
        <dbReference type="PIRSR" id="PIRSR005096-3"/>
    </source>
</evidence>
<keyword evidence="12" id="KW-0732">Signal</keyword>
<dbReference type="InterPro" id="IPR008183">
    <property type="entry name" value="Aldose_1/G6P_1-epimerase"/>
</dbReference>
<evidence type="ECO:0000256" key="12">
    <source>
        <dbReference type="SAM" id="SignalP"/>
    </source>
</evidence>
<dbReference type="CDD" id="cd09019">
    <property type="entry name" value="galactose_mutarotase_like"/>
    <property type="match status" value="1"/>
</dbReference>
<evidence type="ECO:0000313" key="13">
    <source>
        <dbReference type="EMBL" id="KAA2378604.1"/>
    </source>
</evidence>
<evidence type="ECO:0000256" key="7">
    <source>
        <dbReference type="ARBA" id="ARBA00023277"/>
    </source>
</evidence>
<dbReference type="EMBL" id="VVXH01000007">
    <property type="protein sequence ID" value="KAA2378604.1"/>
    <property type="molecule type" value="Genomic_DNA"/>
</dbReference>
<evidence type="ECO:0000256" key="3">
    <source>
        <dbReference type="ARBA" id="ARBA00006206"/>
    </source>
</evidence>
<dbReference type="GO" id="GO:0006006">
    <property type="term" value="P:glucose metabolic process"/>
    <property type="evidence" value="ECO:0007669"/>
    <property type="project" value="TreeGrafter"/>
</dbReference>
<comment type="cofactor">
    <cofactor evidence="1">
        <name>Ca(2+)</name>
        <dbReference type="ChEBI" id="CHEBI:29108"/>
    </cofactor>
</comment>
<comment type="caution">
    <text evidence="13">The sequence shown here is derived from an EMBL/GenBank/DDBJ whole genome shotgun (WGS) entry which is preliminary data.</text>
</comment>
<evidence type="ECO:0000256" key="8">
    <source>
        <dbReference type="PIRNR" id="PIRNR005096"/>
    </source>
</evidence>
<feature type="active site" description="Proton donor" evidence="9">
    <location>
        <position position="203"/>
    </location>
</feature>
<feature type="chain" id="PRO_5024449697" description="Aldose 1-epimerase" evidence="12">
    <location>
        <begin position="22"/>
        <end position="376"/>
    </location>
</feature>
<dbReference type="GO" id="GO:0030246">
    <property type="term" value="F:carbohydrate binding"/>
    <property type="evidence" value="ECO:0007669"/>
    <property type="project" value="InterPro"/>
</dbReference>
<dbReference type="PROSITE" id="PS51257">
    <property type="entry name" value="PROKAR_LIPOPROTEIN"/>
    <property type="match status" value="1"/>
</dbReference>
<dbReference type="RefSeq" id="WP_130065137.1">
    <property type="nucleotide sequence ID" value="NZ_RCXC01000008.1"/>
</dbReference>
<dbReference type="Pfam" id="PF01263">
    <property type="entry name" value="Aldose_epim"/>
    <property type="match status" value="1"/>
</dbReference>
<evidence type="ECO:0000256" key="10">
    <source>
        <dbReference type="PIRSR" id="PIRSR005096-2"/>
    </source>
</evidence>
<evidence type="ECO:0000256" key="9">
    <source>
        <dbReference type="PIRSR" id="PIRSR005096-1"/>
    </source>
</evidence>
<dbReference type="InterPro" id="IPR015443">
    <property type="entry name" value="Aldose_1-epimerase"/>
</dbReference>
<name>A0A5B3GY97_9BACT</name>
<evidence type="ECO:0000313" key="14">
    <source>
        <dbReference type="Proteomes" id="UP000322940"/>
    </source>
</evidence>
<keyword evidence="5" id="KW-0106">Calcium</keyword>
<feature type="binding site" evidence="11">
    <location>
        <begin position="106"/>
        <end position="107"/>
    </location>
    <ligand>
        <name>beta-D-galactose</name>
        <dbReference type="ChEBI" id="CHEBI:27667"/>
    </ligand>
</feature>
<dbReference type="InterPro" id="IPR047215">
    <property type="entry name" value="Galactose_mutarotase-like"/>
</dbReference>
<dbReference type="UniPathway" id="UPA00242"/>
<keyword evidence="7 8" id="KW-0119">Carbohydrate metabolism</keyword>
<dbReference type="GO" id="GO:0005737">
    <property type="term" value="C:cytoplasm"/>
    <property type="evidence" value="ECO:0007669"/>
    <property type="project" value="TreeGrafter"/>
</dbReference>
<dbReference type="EC" id="5.1.3.3" evidence="8"/>
<dbReference type="SUPFAM" id="SSF74650">
    <property type="entry name" value="Galactose mutarotase-like"/>
    <property type="match status" value="1"/>
</dbReference>
<evidence type="ECO:0000256" key="2">
    <source>
        <dbReference type="ARBA" id="ARBA00005028"/>
    </source>
</evidence>
<evidence type="ECO:0000256" key="4">
    <source>
        <dbReference type="ARBA" id="ARBA00011245"/>
    </source>
</evidence>
<evidence type="ECO:0000256" key="1">
    <source>
        <dbReference type="ARBA" id="ARBA00001913"/>
    </source>
</evidence>
<dbReference type="PANTHER" id="PTHR10091">
    <property type="entry name" value="ALDOSE-1-EPIMERASE"/>
    <property type="match status" value="1"/>
</dbReference>
<evidence type="ECO:0000256" key="5">
    <source>
        <dbReference type="ARBA" id="ARBA00022837"/>
    </source>
</evidence>
<organism evidence="13 14">
    <name type="scientific">Alistipes onderdonkii</name>
    <dbReference type="NCBI Taxonomy" id="328813"/>
    <lineage>
        <taxon>Bacteria</taxon>
        <taxon>Pseudomonadati</taxon>
        <taxon>Bacteroidota</taxon>
        <taxon>Bacteroidia</taxon>
        <taxon>Bacteroidales</taxon>
        <taxon>Rikenellaceae</taxon>
        <taxon>Alistipes</taxon>
    </lineage>
</organism>
<sequence length="376" mass="40973">MKKYLCILLSALLAACGTKNAAMPDLPDAEAFEATVDGKPVALYTLANGTGFTVQITNFGARVVSILAPDRNGRMADVAVGCESIGRYLDEDEARFSGPVVGRFANRIAEGRFTLDGTQYRLPQNDNGQSLHGGVKGLDSRVWTVDSHSADSIVMHYVSPDGEEGYPGELTIQVTYAVTDDNALRIGYRARTDRPTVVNLSNHTLFNLGGEGSGTILCHELWIDAEATTPVDSVLIPTGRIAPVDGTPFDFRTPAPIGARIDVDDEQLRNGHGYDHNWVLGNFTGAVRFVASLYDPMSGRKMEILTDQPGIQFYSGNFFNNESCGKFGRKIGYRGAVALETQHFPDSPNRPQFPSTLLRPGETYTQTCVYRFCVCP</sequence>
<protein>
    <recommendedName>
        <fullName evidence="8">Aldose 1-epimerase</fullName>
        <ecNumber evidence="8">5.1.3.3</ecNumber>
    </recommendedName>
</protein>
<evidence type="ECO:0000256" key="6">
    <source>
        <dbReference type="ARBA" id="ARBA00023235"/>
    </source>
</evidence>